<evidence type="ECO:0000313" key="2">
    <source>
        <dbReference type="Proteomes" id="UP000002037"/>
    </source>
</evidence>
<dbReference type="InterPro" id="IPR052400">
    <property type="entry name" value="Zn2-C6_fungal_TF"/>
</dbReference>
<dbReference type="eggNOG" id="ENOG502QW5G">
    <property type="taxonomic scope" value="Eukaryota"/>
</dbReference>
<dbReference type="VEuPathDB" id="FungiDB:CTRG_02874"/>
<dbReference type="RefSeq" id="XP_002548577.1">
    <property type="nucleotide sequence ID" value="XM_002548531.1"/>
</dbReference>
<evidence type="ECO:0000313" key="1">
    <source>
        <dbReference type="EMBL" id="EER34056.1"/>
    </source>
</evidence>
<dbReference type="HOGENOM" id="CLU_034207_0_0_1"/>
<dbReference type="GO" id="GO:0000981">
    <property type="term" value="F:DNA-binding transcription factor activity, RNA polymerase II-specific"/>
    <property type="evidence" value="ECO:0007669"/>
    <property type="project" value="TreeGrafter"/>
</dbReference>
<reference evidence="1 2" key="1">
    <citation type="journal article" date="2009" name="Nature">
        <title>Evolution of pathogenicity and sexual reproduction in eight Candida genomes.</title>
        <authorList>
            <person name="Butler G."/>
            <person name="Rasmussen M.D."/>
            <person name="Lin M.F."/>
            <person name="Santos M.A."/>
            <person name="Sakthikumar S."/>
            <person name="Munro C.A."/>
            <person name="Rheinbay E."/>
            <person name="Grabherr M."/>
            <person name="Forche A."/>
            <person name="Reedy J.L."/>
            <person name="Agrafioti I."/>
            <person name="Arnaud M.B."/>
            <person name="Bates S."/>
            <person name="Brown A.J."/>
            <person name="Brunke S."/>
            <person name="Costanzo M.C."/>
            <person name="Fitzpatrick D.A."/>
            <person name="de Groot P.W."/>
            <person name="Harris D."/>
            <person name="Hoyer L.L."/>
            <person name="Hube B."/>
            <person name="Klis F.M."/>
            <person name="Kodira C."/>
            <person name="Lennard N."/>
            <person name="Logue M.E."/>
            <person name="Martin R."/>
            <person name="Neiman A.M."/>
            <person name="Nikolaou E."/>
            <person name="Quail M.A."/>
            <person name="Quinn J."/>
            <person name="Santos M.C."/>
            <person name="Schmitzberger F.F."/>
            <person name="Sherlock G."/>
            <person name="Shah P."/>
            <person name="Silverstein K.A."/>
            <person name="Skrzypek M.S."/>
            <person name="Soll D."/>
            <person name="Staggs R."/>
            <person name="Stansfield I."/>
            <person name="Stumpf M.P."/>
            <person name="Sudbery P.E."/>
            <person name="Srikantha T."/>
            <person name="Zeng Q."/>
            <person name="Berman J."/>
            <person name="Berriman M."/>
            <person name="Heitman J."/>
            <person name="Gow N.A."/>
            <person name="Lorenz M.C."/>
            <person name="Birren B.W."/>
            <person name="Kellis M."/>
            <person name="Cuomo C.A."/>
        </authorList>
    </citation>
    <scope>NUCLEOTIDE SEQUENCE [LARGE SCALE GENOMIC DNA]</scope>
    <source>
        <strain evidence="2">ATCC MYA-3404 / T1</strain>
    </source>
</reference>
<dbReference type="STRING" id="294747.C5M902"/>
<evidence type="ECO:0008006" key="3">
    <source>
        <dbReference type="Google" id="ProtNLM"/>
    </source>
</evidence>
<dbReference type="GeneID" id="8300379"/>
<keyword evidence="2" id="KW-1185">Reference proteome</keyword>
<proteinExistence type="predicted"/>
<dbReference type="PANTHER" id="PTHR47657:SF7">
    <property type="entry name" value="STEROL REGULATORY ELEMENT-BINDING PROTEIN ECM22"/>
    <property type="match status" value="1"/>
</dbReference>
<protein>
    <recommendedName>
        <fullName evidence="3">Transcription factor domain-containing protein</fullName>
    </recommendedName>
</protein>
<sequence>MRVPTDISVAKRGELARELVLTQSTRILGISKFELRLLRFFDERCIELFTYGKDQAVHKMMKEQVPYLFLQSDLVRKSIFCLSAMALSSIVDLEVAQKIDILEDERSLRHVYSVNERDPNSLYCKNLEYFIGAITCTRKLLEAHTQGSFKAENPYNFDVAKQLTISSILIFCYMGITPHKLVPIIDFSKESPDMIQVAKGMREAVETWFPEVLQSEVGPILRHQPMMNSQTPTLKTCTYPIIVNLKRGLQEYYSTNEISSDISEEIEYLEEALNLLLVCIYSCKSLELPSPIYRFLFLLSDGIRDLLYKKHKYALRILFIYSALCAIAKCCFNLPTNVYRDFMLWYSKEGYLVYEMDSKLYDAVFFENFGGIDFYQYDTLDPNNI</sequence>
<accession>C5M902</accession>
<gene>
    <name evidence="1" type="ORF">CTRG_02874</name>
</gene>
<dbReference type="PANTHER" id="PTHR47657">
    <property type="entry name" value="STEROL REGULATORY ELEMENT-BINDING PROTEIN ECM22"/>
    <property type="match status" value="1"/>
</dbReference>
<dbReference type="Proteomes" id="UP000002037">
    <property type="component" value="Unassembled WGS sequence"/>
</dbReference>
<dbReference type="AlphaFoldDB" id="C5M902"/>
<dbReference type="KEGG" id="ctp:CTRG_02874"/>
<dbReference type="OrthoDB" id="3546279at2759"/>
<dbReference type="EMBL" id="GG692397">
    <property type="protein sequence ID" value="EER34056.1"/>
    <property type="molecule type" value="Genomic_DNA"/>
</dbReference>
<organism evidence="1 2">
    <name type="scientific">Candida tropicalis (strain ATCC MYA-3404 / T1)</name>
    <name type="common">Yeast</name>
    <dbReference type="NCBI Taxonomy" id="294747"/>
    <lineage>
        <taxon>Eukaryota</taxon>
        <taxon>Fungi</taxon>
        <taxon>Dikarya</taxon>
        <taxon>Ascomycota</taxon>
        <taxon>Saccharomycotina</taxon>
        <taxon>Pichiomycetes</taxon>
        <taxon>Debaryomycetaceae</taxon>
        <taxon>Candida/Lodderomyces clade</taxon>
        <taxon>Candida</taxon>
    </lineage>
</organism>
<name>C5M902_CANTT</name>